<dbReference type="Proteomes" id="UP000005695">
    <property type="component" value="Unassembled WGS sequence"/>
</dbReference>
<name>Q1JYR5_DESA6</name>
<protein>
    <submittedName>
        <fullName evidence="2">Uncharacterized protein</fullName>
    </submittedName>
</protein>
<dbReference type="EMBL" id="AAEW02000011">
    <property type="protein sequence ID" value="EAT15350.1"/>
    <property type="molecule type" value="Genomic_DNA"/>
</dbReference>
<evidence type="ECO:0000313" key="2">
    <source>
        <dbReference type="EMBL" id="EAT15350.1"/>
    </source>
</evidence>
<organism evidence="2 3">
    <name type="scientific">Desulfuromonas acetoxidans (strain DSM 684 / 11070)</name>
    <dbReference type="NCBI Taxonomy" id="281689"/>
    <lineage>
        <taxon>Bacteria</taxon>
        <taxon>Pseudomonadati</taxon>
        <taxon>Thermodesulfobacteriota</taxon>
        <taxon>Desulfuromonadia</taxon>
        <taxon>Desulfuromonadales</taxon>
        <taxon>Desulfuromonadaceae</taxon>
        <taxon>Desulfuromonas</taxon>
    </lineage>
</organism>
<gene>
    <name evidence="2" type="ORF">Dace_1014</name>
</gene>
<keyword evidence="3" id="KW-1185">Reference proteome</keyword>
<keyword evidence="1" id="KW-0175">Coiled coil</keyword>
<feature type="coiled-coil region" evidence="1">
    <location>
        <begin position="44"/>
        <end position="79"/>
    </location>
</feature>
<reference evidence="2" key="1">
    <citation type="submission" date="2006-05" db="EMBL/GenBank/DDBJ databases">
        <title>Annotation of the draft genome assembly of Desulfuromonas acetoxidans DSM 684.</title>
        <authorList>
            <consortium name="US DOE Joint Genome Institute (JGI-ORNL)"/>
            <person name="Larimer F."/>
            <person name="Land M."/>
            <person name="Hauser L."/>
        </authorList>
    </citation>
    <scope>NUCLEOTIDE SEQUENCE [LARGE SCALE GENOMIC DNA]</scope>
    <source>
        <strain evidence="2">DSM 684</strain>
    </source>
</reference>
<evidence type="ECO:0000256" key="1">
    <source>
        <dbReference type="SAM" id="Coils"/>
    </source>
</evidence>
<dbReference type="AlphaFoldDB" id="Q1JYR5"/>
<comment type="caution">
    <text evidence="2">The sequence shown here is derived from an EMBL/GenBank/DDBJ whole genome shotgun (WGS) entry which is preliminary data.</text>
</comment>
<sequence>MSKPKTLLDQLNKGEEGYEDALKKKLSAEKSYLDSVEQLKSRQLDAVETSLDNEEQALKNSLDQRLITLEEELQDELLTKKEFDYEKAKAEQQHAEQVLSIRRRMYDEAARLYGKDSQEAIEAHNDVIAAENDLAKATNGTDSAFDRLHEKIKRTGEEGERSGKRAAQGMRDIGHAAKEASKEVEKLTHNQKMAAESAERREKREQQFRDGLGGVAITGANAAEVMGGWNLSSIGKEYADAMNTARNYDGGFKSYFKNYYRDMAAGMQEAAVASVKNALADAASYDDLQQQAKQITGELRLMADQAGKVMTEGQVQAVAAEVANAMGLKSPAKQMTVKLQGPSGATVPISMHENDAGRFIQQLEDSGMVTK</sequence>
<evidence type="ECO:0000313" key="3">
    <source>
        <dbReference type="Proteomes" id="UP000005695"/>
    </source>
</evidence>
<accession>Q1JYR5</accession>
<reference evidence="2" key="2">
    <citation type="submission" date="2006-05" db="EMBL/GenBank/DDBJ databases">
        <title>Sequencing of the draft genome and assembly of Desulfuromonas acetoxidans DSM 684.</title>
        <authorList>
            <consortium name="US DOE Joint Genome Institute (JGI-PGF)"/>
            <person name="Copeland A."/>
            <person name="Lucas S."/>
            <person name="Lapidus A."/>
            <person name="Barry K."/>
            <person name="Detter J.C."/>
            <person name="Glavina del Rio T."/>
            <person name="Hammon N."/>
            <person name="Israni S."/>
            <person name="Dalin E."/>
            <person name="Tice H."/>
            <person name="Bruce D."/>
            <person name="Pitluck S."/>
            <person name="Richardson P."/>
        </authorList>
    </citation>
    <scope>NUCLEOTIDE SEQUENCE [LARGE SCALE GENOMIC DNA]</scope>
    <source>
        <strain evidence="2">DSM 684</strain>
    </source>
</reference>
<dbReference type="RefSeq" id="WP_006001022.1">
    <property type="nucleotide sequence ID" value="NZ_AAEW02000011.1"/>
</dbReference>
<proteinExistence type="predicted"/>